<proteinExistence type="predicted"/>
<reference evidence="1" key="1">
    <citation type="submission" date="2015-10" db="EMBL/GenBank/DDBJ databases">
        <authorList>
            <person name="Gilbert D.G."/>
        </authorList>
    </citation>
    <scope>NUCLEOTIDE SEQUENCE</scope>
</reference>
<accession>A0A160TR20</accession>
<gene>
    <name evidence="1" type="ORF">MGWOODY_XGa1612</name>
</gene>
<organism evidence="1">
    <name type="scientific">hydrothermal vent metagenome</name>
    <dbReference type="NCBI Taxonomy" id="652676"/>
    <lineage>
        <taxon>unclassified sequences</taxon>
        <taxon>metagenomes</taxon>
        <taxon>ecological metagenomes</taxon>
    </lineage>
</organism>
<dbReference type="EMBL" id="CZRL01000035">
    <property type="protein sequence ID" value="CUS50654.1"/>
    <property type="molecule type" value="Genomic_DNA"/>
</dbReference>
<evidence type="ECO:0000313" key="1">
    <source>
        <dbReference type="EMBL" id="CUS50654.1"/>
    </source>
</evidence>
<name>A0A160TR20_9ZZZZ</name>
<protein>
    <submittedName>
        <fullName evidence="1">Uncharacterized protein</fullName>
    </submittedName>
</protein>
<dbReference type="AlphaFoldDB" id="A0A160TR20"/>
<sequence length="39" mass="4292">MQPILSFLFSSVCGDLVTSEMVNAPVNLVSLYFPRCALE</sequence>